<evidence type="ECO:0000313" key="2">
    <source>
        <dbReference type="EMBL" id="NEY19887.1"/>
    </source>
</evidence>
<name>A0A0A6VFW8_9BACI</name>
<dbReference type="PANTHER" id="PTHR11358:SF41">
    <property type="entry name" value="ARGINASE"/>
    <property type="match status" value="1"/>
</dbReference>
<evidence type="ECO:0000313" key="1">
    <source>
        <dbReference type="EMBL" id="KHD85524.1"/>
    </source>
</evidence>
<proteinExistence type="predicted"/>
<dbReference type="OrthoDB" id="9805406at2"/>
<dbReference type="InterPro" id="IPR023696">
    <property type="entry name" value="Ureohydrolase_dom_sf"/>
</dbReference>
<keyword evidence="4" id="KW-1185">Reference proteome</keyword>
<comment type="caution">
    <text evidence="1">The sequence shown here is derived from an EMBL/GenBank/DDBJ whole genome shotgun (WGS) entry which is preliminary data.</text>
</comment>
<dbReference type="GO" id="GO:0046872">
    <property type="term" value="F:metal ion binding"/>
    <property type="evidence" value="ECO:0007669"/>
    <property type="project" value="InterPro"/>
</dbReference>
<dbReference type="AlphaFoldDB" id="A0A0A6VFW8"/>
<reference evidence="2 4" key="3">
    <citation type="submission" date="2020-03" db="EMBL/GenBank/DDBJ databases">
        <title>Bacillus aquiflavi sp. nov., isolated from yellow water of strong flavor Chinese baijiu in Yibin region of China.</title>
        <authorList>
            <person name="Xie J."/>
        </authorList>
    </citation>
    <scope>NUCLEOTIDE SEQUENCE [LARGE SCALE GENOMIC DNA]</scope>
    <source>
        <strain evidence="2 4">Gsoil 114</strain>
    </source>
</reference>
<dbReference type="GO" id="GO:0033389">
    <property type="term" value="P:putrescine biosynthetic process from arginine, via agmatine"/>
    <property type="evidence" value="ECO:0007669"/>
    <property type="project" value="TreeGrafter"/>
</dbReference>
<dbReference type="Proteomes" id="UP000476934">
    <property type="component" value="Unassembled WGS sequence"/>
</dbReference>
<protein>
    <submittedName>
        <fullName evidence="1 2">Arginase</fullName>
    </submittedName>
</protein>
<accession>A0A0A6VFW8</accession>
<dbReference type="EMBL" id="JRUN01000021">
    <property type="protein sequence ID" value="KHD85524.1"/>
    <property type="molecule type" value="Genomic_DNA"/>
</dbReference>
<dbReference type="GO" id="GO:0008783">
    <property type="term" value="F:agmatinase activity"/>
    <property type="evidence" value="ECO:0007669"/>
    <property type="project" value="TreeGrafter"/>
</dbReference>
<dbReference type="InterPro" id="IPR006035">
    <property type="entry name" value="Ureohydrolase"/>
</dbReference>
<reference evidence="1 3" key="1">
    <citation type="submission" date="2014-10" db="EMBL/GenBank/DDBJ databases">
        <title>Draft genome of phytase producing Bacillus ginsengihumi strain M2.11.</title>
        <authorList>
            <person name="Toymentseva A."/>
            <person name="Boulygina E.A."/>
            <person name="Kazakov S.V."/>
            <person name="Kayumov I."/>
            <person name="Suleimanova A.D."/>
            <person name="Mardanova A.M."/>
            <person name="Maria S.N."/>
            <person name="Sergey M.Y."/>
            <person name="Sharipova M.R."/>
        </authorList>
    </citation>
    <scope>NUCLEOTIDE SEQUENCE [LARGE SCALE GENOMIC DNA]</scope>
    <source>
        <strain evidence="1 3">M2.11</strain>
    </source>
</reference>
<dbReference type="PANTHER" id="PTHR11358">
    <property type="entry name" value="ARGINASE/AGMATINASE"/>
    <property type="match status" value="1"/>
</dbReference>
<dbReference type="EMBL" id="JAAIWK010000010">
    <property type="protein sequence ID" value="NEY19887.1"/>
    <property type="molecule type" value="Genomic_DNA"/>
</dbReference>
<gene>
    <name evidence="2" type="ORF">G4D61_07890</name>
    <name evidence="1" type="ORF">NG54_08630</name>
</gene>
<dbReference type="Gene3D" id="3.40.800.10">
    <property type="entry name" value="Ureohydrolase domain"/>
    <property type="match status" value="1"/>
</dbReference>
<evidence type="ECO:0000313" key="4">
    <source>
        <dbReference type="Proteomes" id="UP000476934"/>
    </source>
</evidence>
<evidence type="ECO:0000313" key="3">
    <source>
        <dbReference type="Proteomes" id="UP000030588"/>
    </source>
</evidence>
<reference evidence="2" key="2">
    <citation type="submission" date="2020-02" db="EMBL/GenBank/DDBJ databases">
        <authorList>
            <person name="Feng H."/>
        </authorList>
    </citation>
    <scope>NUCLEOTIDE SEQUENCE [LARGE SCALE GENOMIC DNA]</scope>
    <source>
        <strain evidence="2">Gsoil 114</strain>
    </source>
</reference>
<sequence length="259" mass="29761">MGLLNKGITILQFDDIYDQQQKLYQFPHETINLKKLLHVNLYCEEKSLALIKSRLKQRKYKGITFLGNGNYHYVSYLLLQELTKPFSLVLFDNHPDLDINHDAVMLSCGTWVSYALHNIPMLQKVVIIGPTTIKESIQSSELISIFPFNHCQDYSTKLILSTIHTDDIYISIDKDVLNHHDAETNWDQGMMDKATLLNYIKELIRGKTVHGLDICGEPSISPLDYILPQSQKMLHKNEATNTEIIQTCLHDYPHHIIGA</sequence>
<dbReference type="RefSeq" id="WP_025730629.1">
    <property type="nucleotide sequence ID" value="NZ_JAAIWK010000010.1"/>
</dbReference>
<organism evidence="1 3">
    <name type="scientific">Heyndrickxia ginsengihumi</name>
    <dbReference type="NCBI Taxonomy" id="363870"/>
    <lineage>
        <taxon>Bacteria</taxon>
        <taxon>Bacillati</taxon>
        <taxon>Bacillota</taxon>
        <taxon>Bacilli</taxon>
        <taxon>Bacillales</taxon>
        <taxon>Bacillaceae</taxon>
        <taxon>Heyndrickxia</taxon>
    </lineage>
</organism>
<dbReference type="STRING" id="363870.NG54_08630"/>
<dbReference type="Proteomes" id="UP000030588">
    <property type="component" value="Unassembled WGS sequence"/>
</dbReference>
<dbReference type="SUPFAM" id="SSF52768">
    <property type="entry name" value="Arginase/deacetylase"/>
    <property type="match status" value="1"/>
</dbReference>
<dbReference type="Pfam" id="PF00491">
    <property type="entry name" value="Arginase"/>
    <property type="match status" value="1"/>
</dbReference>